<evidence type="ECO:0000313" key="2">
    <source>
        <dbReference type="Proteomes" id="UP000010469"/>
    </source>
</evidence>
<accession>L0A9I6</accession>
<dbReference type="KEGG" id="clg:Calag_0300"/>
<evidence type="ECO:0008006" key="3">
    <source>
        <dbReference type="Google" id="ProtNLM"/>
    </source>
</evidence>
<dbReference type="HOGENOM" id="CLU_120482_0_0_2"/>
<dbReference type="STRING" id="1056495.Calag_0300"/>
<proteinExistence type="predicted"/>
<organism evidence="1 2">
    <name type="scientific">Caldisphaera lagunensis (strain DSM 15908 / JCM 11604 / ANMR 0165 / IC-154)</name>
    <dbReference type="NCBI Taxonomy" id="1056495"/>
    <lineage>
        <taxon>Archaea</taxon>
        <taxon>Thermoproteota</taxon>
        <taxon>Thermoprotei</taxon>
        <taxon>Acidilobales</taxon>
        <taxon>Caldisphaeraceae</taxon>
        <taxon>Caldisphaera</taxon>
    </lineage>
</organism>
<dbReference type="eggNOG" id="arCOG05276">
    <property type="taxonomic scope" value="Archaea"/>
</dbReference>
<name>L0A9I6_CALLD</name>
<dbReference type="EMBL" id="CP003378">
    <property type="protein sequence ID" value="AFZ70079.1"/>
    <property type="molecule type" value="Genomic_DNA"/>
</dbReference>
<dbReference type="RefSeq" id="WP_015231977.1">
    <property type="nucleotide sequence ID" value="NC_019791.1"/>
</dbReference>
<dbReference type="Pfam" id="PF03013">
    <property type="entry name" value="Pyr_excise"/>
    <property type="match status" value="1"/>
</dbReference>
<sequence length="144" mass="17312">MRLWSIHPKYLDTKGLLALWREGLLAKSVLEGKTKGYINHPQLDRFKKSENPIAYINAYLYEIYLEAQRRGYNFNKNKVKSEKIEKKLLVTNKQVEYEFDHLLKKLKSRDINKYEEIKDIKMIEVHPIFQIVEGEIESWERVKK</sequence>
<dbReference type="Proteomes" id="UP000010469">
    <property type="component" value="Chromosome"/>
</dbReference>
<dbReference type="InterPro" id="IPR004260">
    <property type="entry name" value="Pyr-dimer_DNA_glycosylase"/>
</dbReference>
<evidence type="ECO:0000313" key="1">
    <source>
        <dbReference type="EMBL" id="AFZ70079.1"/>
    </source>
</evidence>
<keyword evidence="2" id="KW-1185">Reference proteome</keyword>
<dbReference type="AlphaFoldDB" id="L0A9I6"/>
<dbReference type="InParanoid" id="L0A9I6"/>
<protein>
    <recommendedName>
        <fullName evidence="3">Pyrimidine dimer DNA glycosylase</fullName>
    </recommendedName>
</protein>
<reference evidence="2" key="1">
    <citation type="submission" date="2012-03" db="EMBL/GenBank/DDBJ databases">
        <title>Complete genome of Caldisphaera lagunensis DSM 15908.</title>
        <authorList>
            <person name="Lucas S."/>
            <person name="Copeland A."/>
            <person name="Lapidus A."/>
            <person name="Glavina del Rio T."/>
            <person name="Dalin E."/>
            <person name="Tice H."/>
            <person name="Bruce D."/>
            <person name="Goodwin L."/>
            <person name="Pitluck S."/>
            <person name="Peters L."/>
            <person name="Mikhailova N."/>
            <person name="Teshima H."/>
            <person name="Kyrpides N."/>
            <person name="Mavromatis K."/>
            <person name="Ivanova N."/>
            <person name="Brettin T."/>
            <person name="Detter J.C."/>
            <person name="Han C."/>
            <person name="Larimer F."/>
            <person name="Land M."/>
            <person name="Hauser L."/>
            <person name="Markowitz V."/>
            <person name="Cheng J.-F."/>
            <person name="Hugenholtz P."/>
            <person name="Woyke T."/>
            <person name="Wu D."/>
            <person name="Spring S."/>
            <person name="Schroeder M."/>
            <person name="Brambilla E."/>
            <person name="Klenk H.-P."/>
            <person name="Eisen J.A."/>
        </authorList>
    </citation>
    <scope>NUCLEOTIDE SEQUENCE [LARGE SCALE GENOMIC DNA]</scope>
    <source>
        <strain evidence="2">DSM 15908 / JCM 11604 / IC-154</strain>
    </source>
</reference>
<gene>
    <name evidence="1" type="ordered locus">Calag_0300</name>
</gene>
<dbReference type="GeneID" id="14211560"/>
<dbReference type="OrthoDB" id="70703at2157"/>